<accession>A0ABY0IIC4</accession>
<protein>
    <submittedName>
        <fullName evidence="6">NAD(P)/FAD-dependent oxidoreductase</fullName>
    </submittedName>
</protein>
<dbReference type="Pfam" id="PF22780">
    <property type="entry name" value="HI0933_like_1st"/>
    <property type="match status" value="1"/>
</dbReference>
<dbReference type="Gene3D" id="2.40.30.10">
    <property type="entry name" value="Translation factors"/>
    <property type="match status" value="1"/>
</dbReference>
<sequence>MSKYDVIIIGAGAAGLFCGIHAAKRGRKVLILEGAKGPGKKILVSGGGRCNFTNLDITPNFYVSQNPHFCKSALSQYTNWDFISFISELNLTYNEKTLGQLFCDQKSRGILEGLLKSIPSNCELKVSSRVNEVSYEDYYKVSLTNGDSFQADSLVVATGGLSFPGLGATDIGYRIAKQFGHKMVETTPALVPFTLENVLKNLAGVAIESEVCVGNKKFLENILWTHKGLSGPSILKASLYWESKSKVKINFLPKSDIYQILKDKNKKTLLNALKEELPIRFVEEWLKLFKLPLNRKCAELSGDQKELLVKVFHHWEFIPSGTEGYRKAEVTRGGVDTNQVSSKTMESRLQKNLFFIGEVLDVTGLLGGYNFQWAWSSGYVAAKYV</sequence>
<feature type="domain" description="RsdA/BaiN/AoA(So)-like Rossmann fold-like" evidence="4">
    <location>
        <begin position="5"/>
        <end position="383"/>
    </location>
</feature>
<evidence type="ECO:0000259" key="4">
    <source>
        <dbReference type="Pfam" id="PF03486"/>
    </source>
</evidence>
<dbReference type="NCBIfam" id="TIGR00275">
    <property type="entry name" value="aminoacetone oxidase family FAD-binding enzyme"/>
    <property type="match status" value="1"/>
</dbReference>
<evidence type="ECO:0000256" key="1">
    <source>
        <dbReference type="ARBA" id="ARBA00001974"/>
    </source>
</evidence>
<comment type="cofactor">
    <cofactor evidence="1">
        <name>FAD</name>
        <dbReference type="ChEBI" id="CHEBI:57692"/>
    </cofactor>
</comment>
<comment type="caution">
    <text evidence="6">The sequence shown here is derived from an EMBL/GenBank/DDBJ whole genome shotgun (WGS) entry which is preliminary data.</text>
</comment>
<dbReference type="PANTHER" id="PTHR42887:SF2">
    <property type="entry name" value="OS12G0638800 PROTEIN"/>
    <property type="match status" value="1"/>
</dbReference>
<dbReference type="InterPro" id="IPR036188">
    <property type="entry name" value="FAD/NAD-bd_sf"/>
</dbReference>
<evidence type="ECO:0000313" key="6">
    <source>
        <dbReference type="EMBL" id="RZF22709.1"/>
    </source>
</evidence>
<keyword evidence="2" id="KW-0285">Flavoprotein</keyword>
<dbReference type="EMBL" id="QDKL01000001">
    <property type="protein sequence ID" value="RZF22709.1"/>
    <property type="molecule type" value="Genomic_DNA"/>
</dbReference>
<evidence type="ECO:0000256" key="3">
    <source>
        <dbReference type="ARBA" id="ARBA00022827"/>
    </source>
</evidence>
<dbReference type="RefSeq" id="WP_114705653.1">
    <property type="nucleotide sequence ID" value="NZ_QDKL01000001.1"/>
</dbReference>
<proteinExistence type="predicted"/>
<evidence type="ECO:0000259" key="5">
    <source>
        <dbReference type="Pfam" id="PF22780"/>
    </source>
</evidence>
<keyword evidence="3" id="KW-0274">FAD</keyword>
<dbReference type="InterPro" id="IPR057661">
    <property type="entry name" value="RsdA/BaiN/AoA(So)_Rossmann"/>
</dbReference>
<keyword evidence="7" id="KW-1185">Reference proteome</keyword>
<dbReference type="SUPFAM" id="SSF51905">
    <property type="entry name" value="FAD/NAD(P)-binding domain"/>
    <property type="match status" value="1"/>
</dbReference>
<reference evidence="7" key="1">
    <citation type="journal article" date="2019" name="Int. J. Syst. Evol. Microbiol.">
        <title>Halobacteriovorax valvorus sp. nov., a novel prokaryotic predator isolated from coastal seawater of China.</title>
        <authorList>
            <person name="Chen M.-X."/>
        </authorList>
    </citation>
    <scope>NUCLEOTIDE SEQUENCE [LARGE SCALE GENOMIC DNA]</scope>
    <source>
        <strain evidence="7">BL9</strain>
    </source>
</reference>
<dbReference type="Gene3D" id="1.10.8.260">
    <property type="entry name" value="HI0933 insert domain-like"/>
    <property type="match status" value="1"/>
</dbReference>
<dbReference type="PANTHER" id="PTHR42887">
    <property type="entry name" value="OS12G0638800 PROTEIN"/>
    <property type="match status" value="1"/>
</dbReference>
<evidence type="ECO:0000256" key="2">
    <source>
        <dbReference type="ARBA" id="ARBA00022630"/>
    </source>
</evidence>
<dbReference type="SUPFAM" id="SSF160996">
    <property type="entry name" value="HI0933 insert domain-like"/>
    <property type="match status" value="1"/>
</dbReference>
<dbReference type="Gene3D" id="3.50.50.60">
    <property type="entry name" value="FAD/NAD(P)-binding domain"/>
    <property type="match status" value="1"/>
</dbReference>
<dbReference type="InterPro" id="IPR004792">
    <property type="entry name" value="BaiN-like"/>
</dbReference>
<organism evidence="6 7">
    <name type="scientific">Halobacteriovorax vibrionivorans</name>
    <dbReference type="NCBI Taxonomy" id="2152716"/>
    <lineage>
        <taxon>Bacteria</taxon>
        <taxon>Pseudomonadati</taxon>
        <taxon>Bdellovibrionota</taxon>
        <taxon>Bacteriovoracia</taxon>
        <taxon>Bacteriovoracales</taxon>
        <taxon>Halobacteriovoraceae</taxon>
        <taxon>Halobacteriovorax</taxon>
    </lineage>
</organism>
<feature type="domain" description="RsdA/BaiN/AoA(So)-like insert" evidence="5">
    <location>
        <begin position="188"/>
        <end position="330"/>
    </location>
</feature>
<gene>
    <name evidence="6" type="ORF">DAY19_02750</name>
</gene>
<dbReference type="PRINTS" id="PR00411">
    <property type="entry name" value="PNDRDTASEI"/>
</dbReference>
<dbReference type="Pfam" id="PF03486">
    <property type="entry name" value="HI0933_like"/>
    <property type="match status" value="1"/>
</dbReference>
<dbReference type="Proteomes" id="UP000443582">
    <property type="component" value="Unassembled WGS sequence"/>
</dbReference>
<dbReference type="InterPro" id="IPR023166">
    <property type="entry name" value="BaiN-like_dom_sf"/>
</dbReference>
<dbReference type="InterPro" id="IPR055178">
    <property type="entry name" value="RsdA/BaiN/AoA(So)-like_dom"/>
</dbReference>
<evidence type="ECO:0000313" key="7">
    <source>
        <dbReference type="Proteomes" id="UP000443582"/>
    </source>
</evidence>
<name>A0ABY0IIC4_9BACT</name>